<dbReference type="Pfam" id="PF10531">
    <property type="entry name" value="SLBB"/>
    <property type="match status" value="1"/>
</dbReference>
<evidence type="ECO:0000259" key="2">
    <source>
        <dbReference type="Pfam" id="PF10531"/>
    </source>
</evidence>
<reference evidence="3 4" key="1">
    <citation type="submission" date="2017-11" db="EMBL/GenBank/DDBJ databases">
        <title>Draft genome of Arthrobacter agilis strain UMCV2, a plant growth-promoting rhizobacterium and biocontrol capacity of phytopathogenic fungi.</title>
        <authorList>
            <person name="Martinez-Camara R."/>
            <person name="Santoyo G."/>
            <person name="Moreno-Hagelsieb G."/>
            <person name="Valencia-Cantero E."/>
        </authorList>
    </citation>
    <scope>NUCLEOTIDE SEQUENCE [LARGE SCALE GENOMIC DNA]</scope>
    <source>
        <strain evidence="3 4">UMCV2</strain>
    </source>
</reference>
<dbReference type="GO" id="GO:0015627">
    <property type="term" value="C:type II protein secretion system complex"/>
    <property type="evidence" value="ECO:0007669"/>
    <property type="project" value="TreeGrafter"/>
</dbReference>
<evidence type="ECO:0000256" key="1">
    <source>
        <dbReference type="SAM" id="MobiDB-lite"/>
    </source>
</evidence>
<dbReference type="GO" id="GO:0015628">
    <property type="term" value="P:protein secretion by the type II secretion system"/>
    <property type="evidence" value="ECO:0007669"/>
    <property type="project" value="TreeGrafter"/>
</dbReference>
<gene>
    <name evidence="3" type="ORF">CVO76_15440</name>
</gene>
<accession>A0A2L0UHZ6</accession>
<dbReference type="EMBL" id="CP024915">
    <property type="protein sequence ID" value="AUZ88881.1"/>
    <property type="molecule type" value="Genomic_DNA"/>
</dbReference>
<dbReference type="InterPro" id="IPR051675">
    <property type="entry name" value="Endo/Exo/Phosphatase_dom_1"/>
</dbReference>
<feature type="region of interest" description="Disordered" evidence="1">
    <location>
        <begin position="16"/>
        <end position="97"/>
    </location>
</feature>
<dbReference type="InterPro" id="IPR010994">
    <property type="entry name" value="RuvA_2-like"/>
</dbReference>
<dbReference type="Pfam" id="PF12836">
    <property type="entry name" value="HHH_3"/>
    <property type="match status" value="1"/>
</dbReference>
<dbReference type="SUPFAM" id="SSF47781">
    <property type="entry name" value="RuvA domain 2-like"/>
    <property type="match status" value="1"/>
</dbReference>
<proteinExistence type="predicted"/>
<feature type="non-terminal residue" evidence="3">
    <location>
        <position position="1"/>
    </location>
</feature>
<dbReference type="PANTHER" id="PTHR21180:SF32">
    <property type="entry name" value="ENDONUCLEASE_EXONUCLEASE_PHOSPHATASE FAMILY DOMAIN-CONTAINING PROTEIN 1"/>
    <property type="match status" value="1"/>
</dbReference>
<feature type="compositionally biased region" description="Gly residues" evidence="1">
    <location>
        <begin position="190"/>
        <end position="202"/>
    </location>
</feature>
<dbReference type="Gene3D" id="3.10.560.10">
    <property type="entry name" value="Outer membrane lipoprotein wza domain like"/>
    <property type="match status" value="1"/>
</dbReference>
<evidence type="ECO:0000313" key="3">
    <source>
        <dbReference type="EMBL" id="AUZ88881.1"/>
    </source>
</evidence>
<dbReference type="RefSeq" id="WP_208740035.1">
    <property type="nucleotide sequence ID" value="NZ_CP024915.1"/>
</dbReference>
<organism evidence="3 4">
    <name type="scientific">Arthrobacter agilis</name>
    <dbReference type="NCBI Taxonomy" id="37921"/>
    <lineage>
        <taxon>Bacteria</taxon>
        <taxon>Bacillati</taxon>
        <taxon>Actinomycetota</taxon>
        <taxon>Actinomycetes</taxon>
        <taxon>Micrococcales</taxon>
        <taxon>Micrococcaceae</taxon>
        <taxon>Arthrobacter</taxon>
    </lineage>
</organism>
<sequence>LFLVRSSEPSAAAVSVQLDSGVSDDTAEPAAGDGAARGATAGDGAAGDAAVGAATGEGPGGSGGEDGTGGVGPGRPGEAPTHESTDRSGDPLGVTGGTGGGAQGIIIVYVTGAVAAPGVVTVPSGTRLFDVMGRAGGALPEADLEGINLAATPSDGQHIHVLAVGEEPRITQDLPGTSSPAQSPGRQVEGPGGGGAPGGSPGGIDINTATLAEIELLPRVGPVLGQRIIDWRTEHGPFGQAADIDAVPGIGPAMLDGILPLIVVR</sequence>
<protein>
    <recommendedName>
        <fullName evidence="2">Soluble ligand binding domain-containing protein</fullName>
    </recommendedName>
</protein>
<dbReference type="PANTHER" id="PTHR21180">
    <property type="entry name" value="ENDONUCLEASE/EXONUCLEASE/PHOSPHATASE FAMILY DOMAIN-CONTAINING PROTEIN 1"/>
    <property type="match status" value="1"/>
</dbReference>
<feature type="compositionally biased region" description="Gly residues" evidence="1">
    <location>
        <begin position="55"/>
        <end position="75"/>
    </location>
</feature>
<name>A0A2L0UHZ6_9MICC</name>
<feature type="domain" description="Soluble ligand binding" evidence="2">
    <location>
        <begin position="107"/>
        <end position="159"/>
    </location>
</feature>
<dbReference type="Proteomes" id="UP000239187">
    <property type="component" value="Chromosome"/>
</dbReference>
<dbReference type="Gene3D" id="1.10.150.280">
    <property type="entry name" value="AF1531-like domain"/>
    <property type="match status" value="1"/>
</dbReference>
<dbReference type="InterPro" id="IPR019554">
    <property type="entry name" value="Soluble_ligand-bd"/>
</dbReference>
<evidence type="ECO:0000313" key="4">
    <source>
        <dbReference type="Proteomes" id="UP000239187"/>
    </source>
</evidence>
<feature type="compositionally biased region" description="Polar residues" evidence="1">
    <location>
        <begin position="174"/>
        <end position="185"/>
    </location>
</feature>
<feature type="compositionally biased region" description="Basic and acidic residues" evidence="1">
    <location>
        <begin position="80"/>
        <end position="89"/>
    </location>
</feature>
<feature type="region of interest" description="Disordered" evidence="1">
    <location>
        <begin position="170"/>
        <end position="205"/>
    </location>
</feature>
<feature type="compositionally biased region" description="Low complexity" evidence="1">
    <location>
        <begin position="28"/>
        <end position="54"/>
    </location>
</feature>
<dbReference type="AlphaFoldDB" id="A0A2L0UHZ6"/>